<comment type="caution">
    <text evidence="2">The sequence shown here is derived from an EMBL/GenBank/DDBJ whole genome shotgun (WGS) entry which is preliminary data.</text>
</comment>
<keyword evidence="3" id="KW-1185">Reference proteome</keyword>
<proteinExistence type="predicted"/>
<evidence type="ECO:0000313" key="2">
    <source>
        <dbReference type="EMBL" id="KAJ8379623.1"/>
    </source>
</evidence>
<evidence type="ECO:0000313" key="3">
    <source>
        <dbReference type="Proteomes" id="UP001152622"/>
    </source>
</evidence>
<dbReference type="AlphaFoldDB" id="A0A9Q1G9T3"/>
<sequence length="124" mass="13881">MVQQLTECKEEAVKRHPPELRCWLSVTCGWLHRDHILTQLKGTLLHPRKPKWARPSSTSCQRQEGRHGYLATAGQLREPRPLGPSNESQQPCTGTRECLVGECGGKAKPCFILASSEDSFIMSV</sequence>
<name>A0A9Q1G9T3_SYNKA</name>
<gene>
    <name evidence="2" type="ORF">SKAU_G00004010</name>
</gene>
<reference evidence="2" key="1">
    <citation type="journal article" date="2023" name="Science">
        <title>Genome structures resolve the early diversification of teleost fishes.</title>
        <authorList>
            <person name="Parey E."/>
            <person name="Louis A."/>
            <person name="Montfort J."/>
            <person name="Bouchez O."/>
            <person name="Roques C."/>
            <person name="Iampietro C."/>
            <person name="Lluch J."/>
            <person name="Castinel A."/>
            <person name="Donnadieu C."/>
            <person name="Desvignes T."/>
            <person name="Floi Bucao C."/>
            <person name="Jouanno E."/>
            <person name="Wen M."/>
            <person name="Mejri S."/>
            <person name="Dirks R."/>
            <person name="Jansen H."/>
            <person name="Henkel C."/>
            <person name="Chen W.J."/>
            <person name="Zahm M."/>
            <person name="Cabau C."/>
            <person name="Klopp C."/>
            <person name="Thompson A.W."/>
            <person name="Robinson-Rechavi M."/>
            <person name="Braasch I."/>
            <person name="Lecointre G."/>
            <person name="Bobe J."/>
            <person name="Postlethwait J.H."/>
            <person name="Berthelot C."/>
            <person name="Roest Crollius H."/>
            <person name="Guiguen Y."/>
        </authorList>
    </citation>
    <scope>NUCLEOTIDE SEQUENCE</scope>
    <source>
        <strain evidence="2">WJC10195</strain>
    </source>
</reference>
<accession>A0A9Q1G9T3</accession>
<protein>
    <submittedName>
        <fullName evidence="2">Uncharacterized protein</fullName>
    </submittedName>
</protein>
<organism evidence="2 3">
    <name type="scientific">Synaphobranchus kaupii</name>
    <name type="common">Kaup's arrowtooth eel</name>
    <dbReference type="NCBI Taxonomy" id="118154"/>
    <lineage>
        <taxon>Eukaryota</taxon>
        <taxon>Metazoa</taxon>
        <taxon>Chordata</taxon>
        <taxon>Craniata</taxon>
        <taxon>Vertebrata</taxon>
        <taxon>Euteleostomi</taxon>
        <taxon>Actinopterygii</taxon>
        <taxon>Neopterygii</taxon>
        <taxon>Teleostei</taxon>
        <taxon>Anguilliformes</taxon>
        <taxon>Synaphobranchidae</taxon>
        <taxon>Synaphobranchus</taxon>
    </lineage>
</organism>
<dbReference type="EMBL" id="JAINUF010000001">
    <property type="protein sequence ID" value="KAJ8379623.1"/>
    <property type="molecule type" value="Genomic_DNA"/>
</dbReference>
<dbReference type="Proteomes" id="UP001152622">
    <property type="component" value="Chromosome 1"/>
</dbReference>
<evidence type="ECO:0000256" key="1">
    <source>
        <dbReference type="SAM" id="MobiDB-lite"/>
    </source>
</evidence>
<feature type="region of interest" description="Disordered" evidence="1">
    <location>
        <begin position="74"/>
        <end position="93"/>
    </location>
</feature>